<dbReference type="SMART" id="SM00347">
    <property type="entry name" value="HTH_MARR"/>
    <property type="match status" value="1"/>
</dbReference>
<dbReference type="InterPro" id="IPR036388">
    <property type="entry name" value="WH-like_DNA-bd_sf"/>
</dbReference>
<evidence type="ECO:0000256" key="1">
    <source>
        <dbReference type="ARBA" id="ARBA00023015"/>
    </source>
</evidence>
<proteinExistence type="predicted"/>
<dbReference type="PRINTS" id="PR00598">
    <property type="entry name" value="HTHMARR"/>
</dbReference>
<feature type="domain" description="HTH marR-type" evidence="4">
    <location>
        <begin position="11"/>
        <end position="144"/>
    </location>
</feature>
<keyword evidence="2" id="KW-0238">DNA-binding</keyword>
<dbReference type="EMBL" id="JACEON010000006">
    <property type="protein sequence ID" value="MBA4611677.1"/>
    <property type="molecule type" value="Genomic_DNA"/>
</dbReference>
<sequence>MTATPPMLKLEAFLPYRLSILAEAVSQSLAGVYRRRYGIAIPEWRVLATLGQFDSMTAKEIGLHSRMHKTKVSRAVATLEERRLVRRHTNNRDMRESFLELTSAGRRIYNELVPEALGFVDRLLAPLSEEERTALEPLLQRLTERAFELNDRMGERPDGGGG</sequence>
<accession>A0A838XPG0</accession>
<dbReference type="PANTHER" id="PTHR35790:SF4">
    <property type="entry name" value="HTH-TYPE TRANSCRIPTIONAL REGULATOR PCHR"/>
    <property type="match status" value="1"/>
</dbReference>
<keyword evidence="3" id="KW-0804">Transcription</keyword>
<reference evidence="5 6" key="2">
    <citation type="submission" date="2020-08" db="EMBL/GenBank/DDBJ databases">
        <title>Stappia taiwanensis sp. nov., isolated from a coastal thermal spring.</title>
        <authorList>
            <person name="Kampfer P."/>
        </authorList>
    </citation>
    <scope>NUCLEOTIDE SEQUENCE [LARGE SCALE GENOMIC DNA]</scope>
    <source>
        <strain evidence="5 6">DSM 23284</strain>
    </source>
</reference>
<dbReference type="AlphaFoldDB" id="A0A838XPG0"/>
<dbReference type="InterPro" id="IPR000835">
    <property type="entry name" value="HTH_MarR-typ"/>
</dbReference>
<comment type="caution">
    <text evidence="5">The sequence shown here is derived from an EMBL/GenBank/DDBJ whole genome shotgun (WGS) entry which is preliminary data.</text>
</comment>
<evidence type="ECO:0000313" key="6">
    <source>
        <dbReference type="Proteomes" id="UP000559404"/>
    </source>
</evidence>
<evidence type="ECO:0000256" key="3">
    <source>
        <dbReference type="ARBA" id="ARBA00023163"/>
    </source>
</evidence>
<dbReference type="PROSITE" id="PS50995">
    <property type="entry name" value="HTH_MARR_2"/>
    <property type="match status" value="1"/>
</dbReference>
<keyword evidence="1" id="KW-0805">Transcription regulation</keyword>
<dbReference type="Gene3D" id="1.10.10.10">
    <property type="entry name" value="Winged helix-like DNA-binding domain superfamily/Winged helix DNA-binding domain"/>
    <property type="match status" value="1"/>
</dbReference>
<dbReference type="GO" id="GO:0003677">
    <property type="term" value="F:DNA binding"/>
    <property type="evidence" value="ECO:0007669"/>
    <property type="project" value="UniProtKB-KW"/>
</dbReference>
<protein>
    <submittedName>
        <fullName evidence="5">MarR family transcriptional regulator</fullName>
    </submittedName>
</protein>
<evidence type="ECO:0000259" key="4">
    <source>
        <dbReference type="PROSITE" id="PS50995"/>
    </source>
</evidence>
<dbReference type="InterPro" id="IPR052067">
    <property type="entry name" value="Metal_resp_HTH_trans_reg"/>
</dbReference>
<dbReference type="Proteomes" id="UP000559404">
    <property type="component" value="Unassembled WGS sequence"/>
</dbReference>
<evidence type="ECO:0000313" key="5">
    <source>
        <dbReference type="EMBL" id="MBA4611677.1"/>
    </source>
</evidence>
<dbReference type="SUPFAM" id="SSF46785">
    <property type="entry name" value="Winged helix' DNA-binding domain"/>
    <property type="match status" value="1"/>
</dbReference>
<organism evidence="5 6">
    <name type="scientific">Stappia taiwanensis</name>
    <dbReference type="NCBI Taxonomy" id="992267"/>
    <lineage>
        <taxon>Bacteria</taxon>
        <taxon>Pseudomonadati</taxon>
        <taxon>Pseudomonadota</taxon>
        <taxon>Alphaproteobacteria</taxon>
        <taxon>Hyphomicrobiales</taxon>
        <taxon>Stappiaceae</taxon>
        <taxon>Stappia</taxon>
    </lineage>
</organism>
<dbReference type="GO" id="GO:0003700">
    <property type="term" value="F:DNA-binding transcription factor activity"/>
    <property type="evidence" value="ECO:0007669"/>
    <property type="project" value="InterPro"/>
</dbReference>
<reference evidence="5 6" key="1">
    <citation type="submission" date="2020-07" db="EMBL/GenBank/DDBJ databases">
        <authorList>
            <person name="Li M."/>
        </authorList>
    </citation>
    <scope>NUCLEOTIDE SEQUENCE [LARGE SCALE GENOMIC DNA]</scope>
    <source>
        <strain evidence="5 6">DSM 23284</strain>
    </source>
</reference>
<gene>
    <name evidence="5" type="ORF">H1W37_08455</name>
</gene>
<dbReference type="Pfam" id="PF12802">
    <property type="entry name" value="MarR_2"/>
    <property type="match status" value="1"/>
</dbReference>
<evidence type="ECO:0000256" key="2">
    <source>
        <dbReference type="ARBA" id="ARBA00023125"/>
    </source>
</evidence>
<dbReference type="PANTHER" id="PTHR35790">
    <property type="entry name" value="HTH-TYPE TRANSCRIPTIONAL REGULATOR PCHR"/>
    <property type="match status" value="1"/>
</dbReference>
<name>A0A838XPG0_9HYPH</name>
<keyword evidence="6" id="KW-1185">Reference proteome</keyword>
<dbReference type="RefSeq" id="WP_181759875.1">
    <property type="nucleotide sequence ID" value="NZ_BMCR01000005.1"/>
</dbReference>
<dbReference type="InterPro" id="IPR036390">
    <property type="entry name" value="WH_DNA-bd_sf"/>
</dbReference>